<dbReference type="GO" id="GO:0000981">
    <property type="term" value="F:DNA-binding transcription factor activity, RNA polymerase II-specific"/>
    <property type="evidence" value="ECO:0007669"/>
    <property type="project" value="InterPro"/>
</dbReference>
<dbReference type="EMBL" id="KB308534">
    <property type="protein sequence ID" value="ELT97557.1"/>
    <property type="molecule type" value="Genomic_DNA"/>
</dbReference>
<dbReference type="OMA" id="CHPWETQ"/>
<feature type="domain" description="Homeobox" evidence="8">
    <location>
        <begin position="86"/>
        <end position="146"/>
    </location>
</feature>
<feature type="compositionally biased region" description="Polar residues" evidence="7">
    <location>
        <begin position="53"/>
        <end position="70"/>
    </location>
</feature>
<keyword evidence="11" id="KW-1185">Reference proteome</keyword>
<dbReference type="PROSITE" id="PS50071">
    <property type="entry name" value="HOMEOBOX_2"/>
    <property type="match status" value="1"/>
</dbReference>
<evidence type="ECO:0000256" key="6">
    <source>
        <dbReference type="RuleBase" id="RU000682"/>
    </source>
</evidence>
<dbReference type="SUPFAM" id="SSF46689">
    <property type="entry name" value="Homeodomain-like"/>
    <property type="match status" value="1"/>
</dbReference>
<comment type="subcellular location">
    <subcellularLocation>
        <location evidence="1 5 6">Nucleus</location>
    </subcellularLocation>
</comment>
<dbReference type="HOGENOM" id="CLU_1078669_0_0_1"/>
<dbReference type="EMBL" id="AMQN01010864">
    <property type="status" value="NOT_ANNOTATED_CDS"/>
    <property type="molecule type" value="Genomic_DNA"/>
</dbReference>
<evidence type="ECO:0000313" key="9">
    <source>
        <dbReference type="EMBL" id="ELT97557.1"/>
    </source>
</evidence>
<dbReference type="SMART" id="SM00389">
    <property type="entry name" value="HOX"/>
    <property type="match status" value="1"/>
</dbReference>
<evidence type="ECO:0000256" key="5">
    <source>
        <dbReference type="PROSITE-ProRule" id="PRU00108"/>
    </source>
</evidence>
<name>R7TVE3_CAPTE</name>
<dbReference type="GO" id="GO:0005634">
    <property type="term" value="C:nucleus"/>
    <property type="evidence" value="ECO:0007669"/>
    <property type="project" value="UniProtKB-SubCell"/>
</dbReference>
<accession>R7TVE3</accession>
<feature type="region of interest" description="Disordered" evidence="7">
    <location>
        <begin position="1"/>
        <end position="91"/>
    </location>
</feature>
<reference evidence="10" key="3">
    <citation type="submission" date="2015-06" db="UniProtKB">
        <authorList>
            <consortium name="EnsemblMetazoa"/>
        </authorList>
    </citation>
    <scope>IDENTIFICATION</scope>
</reference>
<evidence type="ECO:0000313" key="10">
    <source>
        <dbReference type="EnsemblMetazoa" id="CapteP228623"/>
    </source>
</evidence>
<evidence type="ECO:0000256" key="7">
    <source>
        <dbReference type="SAM" id="MobiDB-lite"/>
    </source>
</evidence>
<evidence type="ECO:0000256" key="2">
    <source>
        <dbReference type="ARBA" id="ARBA00023125"/>
    </source>
</evidence>
<feature type="compositionally biased region" description="Basic and acidic residues" evidence="7">
    <location>
        <begin position="15"/>
        <end position="28"/>
    </location>
</feature>
<protein>
    <recommendedName>
        <fullName evidence="8">Homeobox domain-containing protein</fullName>
    </recommendedName>
</protein>
<dbReference type="InterPro" id="IPR017970">
    <property type="entry name" value="Homeobox_CS"/>
</dbReference>
<dbReference type="CDD" id="cd00086">
    <property type="entry name" value="homeodomain"/>
    <property type="match status" value="1"/>
</dbReference>
<dbReference type="STRING" id="283909.R7TVE3"/>
<dbReference type="PANTHER" id="PTHR24329">
    <property type="entry name" value="HOMEOBOX PROTEIN ARISTALESS"/>
    <property type="match status" value="1"/>
</dbReference>
<gene>
    <name evidence="9" type="ORF">CAPTEDRAFT_228623</name>
</gene>
<organism evidence="9">
    <name type="scientific">Capitella teleta</name>
    <name type="common">Polychaete worm</name>
    <dbReference type="NCBI Taxonomy" id="283909"/>
    <lineage>
        <taxon>Eukaryota</taxon>
        <taxon>Metazoa</taxon>
        <taxon>Spiralia</taxon>
        <taxon>Lophotrochozoa</taxon>
        <taxon>Annelida</taxon>
        <taxon>Polychaeta</taxon>
        <taxon>Sedentaria</taxon>
        <taxon>Scolecida</taxon>
        <taxon>Capitellidae</taxon>
        <taxon>Capitella</taxon>
    </lineage>
</organism>
<reference evidence="11" key="1">
    <citation type="submission" date="2012-12" db="EMBL/GenBank/DDBJ databases">
        <authorList>
            <person name="Hellsten U."/>
            <person name="Grimwood J."/>
            <person name="Chapman J.A."/>
            <person name="Shapiro H."/>
            <person name="Aerts A."/>
            <person name="Otillar R.P."/>
            <person name="Terry A.Y."/>
            <person name="Boore J.L."/>
            <person name="Simakov O."/>
            <person name="Marletaz F."/>
            <person name="Cho S.-J."/>
            <person name="Edsinger-Gonzales E."/>
            <person name="Havlak P."/>
            <person name="Kuo D.-H."/>
            <person name="Larsson T."/>
            <person name="Lv J."/>
            <person name="Arendt D."/>
            <person name="Savage R."/>
            <person name="Osoegawa K."/>
            <person name="de Jong P."/>
            <person name="Lindberg D.R."/>
            <person name="Seaver E.C."/>
            <person name="Weisblat D.A."/>
            <person name="Putnam N.H."/>
            <person name="Grigoriev I.V."/>
            <person name="Rokhsar D.S."/>
        </authorList>
    </citation>
    <scope>NUCLEOTIDE SEQUENCE</scope>
    <source>
        <strain evidence="11">I ESC-2004</strain>
    </source>
</reference>
<dbReference type="PANTHER" id="PTHR24329:SF543">
    <property type="entry name" value="FI01017P-RELATED"/>
    <property type="match status" value="1"/>
</dbReference>
<evidence type="ECO:0000256" key="4">
    <source>
        <dbReference type="ARBA" id="ARBA00023242"/>
    </source>
</evidence>
<dbReference type="Pfam" id="PF00046">
    <property type="entry name" value="Homeodomain"/>
    <property type="match status" value="1"/>
</dbReference>
<evidence type="ECO:0000256" key="1">
    <source>
        <dbReference type="ARBA" id="ARBA00004123"/>
    </source>
</evidence>
<reference evidence="9 11" key="2">
    <citation type="journal article" date="2013" name="Nature">
        <title>Insights into bilaterian evolution from three spiralian genomes.</title>
        <authorList>
            <person name="Simakov O."/>
            <person name="Marletaz F."/>
            <person name="Cho S.J."/>
            <person name="Edsinger-Gonzales E."/>
            <person name="Havlak P."/>
            <person name="Hellsten U."/>
            <person name="Kuo D.H."/>
            <person name="Larsson T."/>
            <person name="Lv J."/>
            <person name="Arendt D."/>
            <person name="Savage R."/>
            <person name="Osoegawa K."/>
            <person name="de Jong P."/>
            <person name="Grimwood J."/>
            <person name="Chapman J.A."/>
            <person name="Shapiro H."/>
            <person name="Aerts A."/>
            <person name="Otillar R.P."/>
            <person name="Terry A.Y."/>
            <person name="Boore J.L."/>
            <person name="Grigoriev I.V."/>
            <person name="Lindberg D.R."/>
            <person name="Seaver E.C."/>
            <person name="Weisblat D.A."/>
            <person name="Putnam N.H."/>
            <person name="Rokhsar D.S."/>
        </authorList>
    </citation>
    <scope>NUCLEOTIDE SEQUENCE</scope>
    <source>
        <strain evidence="9 11">I ESC-2004</strain>
    </source>
</reference>
<keyword evidence="3 5" id="KW-0371">Homeobox</keyword>
<dbReference type="EnsemblMetazoa" id="CapteT228623">
    <property type="protein sequence ID" value="CapteP228623"/>
    <property type="gene ID" value="CapteG228623"/>
</dbReference>
<evidence type="ECO:0000313" key="11">
    <source>
        <dbReference type="Proteomes" id="UP000014760"/>
    </source>
</evidence>
<evidence type="ECO:0000256" key="3">
    <source>
        <dbReference type="ARBA" id="ARBA00023155"/>
    </source>
</evidence>
<evidence type="ECO:0000259" key="8">
    <source>
        <dbReference type="PROSITE" id="PS50071"/>
    </source>
</evidence>
<feature type="compositionally biased region" description="Polar residues" evidence="7">
    <location>
        <begin position="1"/>
        <end position="14"/>
    </location>
</feature>
<proteinExistence type="predicted"/>
<dbReference type="GO" id="GO:0000977">
    <property type="term" value="F:RNA polymerase II transcription regulatory region sequence-specific DNA binding"/>
    <property type="evidence" value="ECO:0007669"/>
    <property type="project" value="TreeGrafter"/>
</dbReference>
<dbReference type="Gene3D" id="1.10.10.60">
    <property type="entry name" value="Homeodomain-like"/>
    <property type="match status" value="1"/>
</dbReference>
<keyword evidence="4 5" id="KW-0539">Nucleus</keyword>
<dbReference type="InterPro" id="IPR050649">
    <property type="entry name" value="Paired_Homeobox_TFs"/>
</dbReference>
<feature type="compositionally biased region" description="Basic and acidic residues" evidence="7">
    <location>
        <begin position="71"/>
        <end position="86"/>
    </location>
</feature>
<sequence>MATSSSRSATTNFHKISDLIQCKEDSKENPMASNPEYASSSSLGPAPHAPNDPVSTPLQTVQSNRSSKSAPKTDKSLTDKSSTDKKKQAKQRITFKRHEIECLDRIFLEVEYPEADLIDRLAQELSLPTNNVKVWFQNKRSRQRKRQQILGVVGARSTNAATEERHKAPSSASNNYWSASTQPPDPTRSPGLFQPLMSPPLAHQIAVPPYQPAPVSPFYQPAQSSLPFYAYDAELAHLPGYMHMTTMFPSPLANLSPR</sequence>
<dbReference type="PROSITE" id="PS00027">
    <property type="entry name" value="HOMEOBOX_1"/>
    <property type="match status" value="1"/>
</dbReference>
<dbReference type="AlphaFoldDB" id="R7TVE3"/>
<dbReference type="Proteomes" id="UP000014760">
    <property type="component" value="Unassembled WGS sequence"/>
</dbReference>
<dbReference type="InterPro" id="IPR009057">
    <property type="entry name" value="Homeodomain-like_sf"/>
</dbReference>
<keyword evidence="2 5" id="KW-0238">DNA-binding</keyword>
<feature type="region of interest" description="Disordered" evidence="7">
    <location>
        <begin position="156"/>
        <end position="192"/>
    </location>
</feature>
<feature type="DNA-binding region" description="Homeobox" evidence="5">
    <location>
        <begin position="88"/>
        <end position="147"/>
    </location>
</feature>
<dbReference type="InterPro" id="IPR001356">
    <property type="entry name" value="HD"/>
</dbReference>
<feature type="compositionally biased region" description="Polar residues" evidence="7">
    <location>
        <begin position="170"/>
        <end position="182"/>
    </location>
</feature>